<evidence type="ECO:0000313" key="2">
    <source>
        <dbReference type="Proteomes" id="UP000789525"/>
    </source>
</evidence>
<gene>
    <name evidence="1" type="ORF">ACOLOM_LOCUS8349</name>
</gene>
<protein>
    <submittedName>
        <fullName evidence="1">9515_t:CDS:1</fullName>
    </submittedName>
</protein>
<name>A0ACA9NFI1_9GLOM</name>
<feature type="non-terminal residue" evidence="1">
    <location>
        <position position="1"/>
    </location>
</feature>
<dbReference type="EMBL" id="CAJVPT010021281">
    <property type="protein sequence ID" value="CAG8654264.1"/>
    <property type="molecule type" value="Genomic_DNA"/>
</dbReference>
<comment type="caution">
    <text evidence="1">The sequence shown here is derived from an EMBL/GenBank/DDBJ whole genome shotgun (WGS) entry which is preliminary data.</text>
</comment>
<reference evidence="1" key="1">
    <citation type="submission" date="2021-06" db="EMBL/GenBank/DDBJ databases">
        <authorList>
            <person name="Kallberg Y."/>
            <person name="Tangrot J."/>
            <person name="Rosling A."/>
        </authorList>
    </citation>
    <scope>NUCLEOTIDE SEQUENCE</scope>
    <source>
        <strain evidence="1">CL356</strain>
    </source>
</reference>
<organism evidence="1 2">
    <name type="scientific">Acaulospora colombiana</name>
    <dbReference type="NCBI Taxonomy" id="27376"/>
    <lineage>
        <taxon>Eukaryota</taxon>
        <taxon>Fungi</taxon>
        <taxon>Fungi incertae sedis</taxon>
        <taxon>Mucoromycota</taxon>
        <taxon>Glomeromycotina</taxon>
        <taxon>Glomeromycetes</taxon>
        <taxon>Diversisporales</taxon>
        <taxon>Acaulosporaceae</taxon>
        <taxon>Acaulospora</taxon>
    </lineage>
</organism>
<dbReference type="Proteomes" id="UP000789525">
    <property type="component" value="Unassembled WGS sequence"/>
</dbReference>
<keyword evidence="2" id="KW-1185">Reference proteome</keyword>
<evidence type="ECO:0000313" key="1">
    <source>
        <dbReference type="EMBL" id="CAG8654264.1"/>
    </source>
</evidence>
<accession>A0ACA9NFI1</accession>
<proteinExistence type="predicted"/>
<feature type="non-terminal residue" evidence="1">
    <location>
        <position position="684"/>
    </location>
</feature>
<sequence length="684" mass="74017">YPSMVLVPSRREYSVRYYHPEQTVMGEPVALFPNTSCDIESKFDVNNVIINLTFCGDWAGAVYPDSGCVGDLCQVCEVLISFASDIIPVGHIDFVNSNPSAFSDAYWDIAAIRMEWFNVVRVQARAAAQTFDLAPSNTTSYKKNLAYEIPARHLITVKWTAVTFFLLTKGLAESHLRSHPSALDCTTHEVPSRAGETRHRGVPVPFTPSISSSAGTHHSGFGKNHIYLQCSYNPSSYPVSIGGARVTLSAHHSSVLLTDSSRAVTPPIAFLAERYWSRRTPLLVAIGIRSVSIRFYLEAVSESVALLISSAAVSASDVSSISIKSDNKQLTRLTEYLGIVMTGSVLGFLIGPPLGGVLHAKLGYRAPYIFCIALCVLDLIGRVLVIERETAEKWTHSQPSISTDEQQTPKTDIEKNLKKNGSSVTSTPLAGWISDKVGLNWVTVGSLVLSIPWWILMALPGNLAMLLASLALAEFFLAAVVTPLIADLAASAKELDVGPLIGGYIYSEVKNGWTVMVCFSAALTAVASIAAIFGAGEIPLSTQFLAWIHRTPVLPSNTSITRSTDIFPVISSSKTADGQSITPGQQPTDTKARISADNGESDDTLERLAEAGERYLATPSGSDYYFDTVTTVRGDHSTRASVLTMSNARTLTPDNHTDKNRSSESKQSSSSEKSSIDKKHDILE</sequence>